<evidence type="ECO:0000256" key="2">
    <source>
        <dbReference type="SAM" id="MobiDB-lite"/>
    </source>
</evidence>
<protein>
    <submittedName>
        <fullName evidence="3">Uncharacterized protein</fullName>
    </submittedName>
</protein>
<feature type="non-terminal residue" evidence="3">
    <location>
        <position position="1"/>
    </location>
</feature>
<evidence type="ECO:0000313" key="4">
    <source>
        <dbReference type="Proteomes" id="UP001482620"/>
    </source>
</evidence>
<dbReference type="PANTHER" id="PTHR28584:SF1">
    <property type="entry name" value="PROTEIN FAM228B"/>
    <property type="match status" value="1"/>
</dbReference>
<evidence type="ECO:0000313" key="3">
    <source>
        <dbReference type="EMBL" id="MEQ2226073.1"/>
    </source>
</evidence>
<dbReference type="EMBL" id="JAHRIQ010014360">
    <property type="protein sequence ID" value="MEQ2226073.1"/>
    <property type="molecule type" value="Genomic_DNA"/>
</dbReference>
<dbReference type="Proteomes" id="UP001482620">
    <property type="component" value="Unassembled WGS sequence"/>
</dbReference>
<evidence type="ECO:0000256" key="1">
    <source>
        <dbReference type="ARBA" id="ARBA00007753"/>
    </source>
</evidence>
<comment type="similarity">
    <text evidence="1">Belongs to the FAM228 family.</text>
</comment>
<accession>A0ABV0T2V7</accession>
<sequence length="268" mass="31014">DMRMTYLKKRRPSGVITVYNPFPVSLLKIEEHMADVKETTGSSRSLAQPSVRAKSSFMCVRSGIRNQVPSLCGPKLRDQLSHTSLRQLQAKMETENHQVQELLQPLLNRENGFMKELESYLTQRDMAELRKRELLHKRWTERVCFPLQKRVEERVSSYNLMVAKKYQNMYRHYLRHSNSKFNTADTKEKPYLQLHETTGEDRPATSCQAGSKNTWGQTQELSLTDRSFNKSAMSPANQLPQTLPNHLLPAFLNLPEKDEAKQNSSGKF</sequence>
<dbReference type="PANTHER" id="PTHR28584">
    <property type="entry name" value="FAMILY WITH SEQUENCE SIMILARITY 228 MEMBER A"/>
    <property type="match status" value="1"/>
</dbReference>
<feature type="compositionally biased region" description="Polar residues" evidence="2">
    <location>
        <begin position="205"/>
        <end position="219"/>
    </location>
</feature>
<comment type="caution">
    <text evidence="3">The sequence shown here is derived from an EMBL/GenBank/DDBJ whole genome shotgun (WGS) entry which is preliminary data.</text>
</comment>
<dbReference type="InterPro" id="IPR040046">
    <property type="entry name" value="FAM228"/>
</dbReference>
<gene>
    <name evidence="3" type="ORF">ILYODFUR_023881</name>
</gene>
<proteinExistence type="inferred from homology"/>
<feature type="region of interest" description="Disordered" evidence="2">
    <location>
        <begin position="196"/>
        <end position="219"/>
    </location>
</feature>
<name>A0ABV0T2V7_9TELE</name>
<reference evidence="3 4" key="1">
    <citation type="submission" date="2021-06" db="EMBL/GenBank/DDBJ databases">
        <authorList>
            <person name="Palmer J.M."/>
        </authorList>
    </citation>
    <scope>NUCLEOTIDE SEQUENCE [LARGE SCALE GENOMIC DNA]</scope>
    <source>
        <strain evidence="4">if_2019</strain>
        <tissue evidence="3">Muscle</tissue>
    </source>
</reference>
<keyword evidence="4" id="KW-1185">Reference proteome</keyword>
<organism evidence="3 4">
    <name type="scientific">Ilyodon furcidens</name>
    <name type="common">goldbreast splitfin</name>
    <dbReference type="NCBI Taxonomy" id="33524"/>
    <lineage>
        <taxon>Eukaryota</taxon>
        <taxon>Metazoa</taxon>
        <taxon>Chordata</taxon>
        <taxon>Craniata</taxon>
        <taxon>Vertebrata</taxon>
        <taxon>Euteleostomi</taxon>
        <taxon>Actinopterygii</taxon>
        <taxon>Neopterygii</taxon>
        <taxon>Teleostei</taxon>
        <taxon>Neoteleostei</taxon>
        <taxon>Acanthomorphata</taxon>
        <taxon>Ovalentaria</taxon>
        <taxon>Atherinomorphae</taxon>
        <taxon>Cyprinodontiformes</taxon>
        <taxon>Goodeidae</taxon>
        <taxon>Ilyodon</taxon>
    </lineage>
</organism>